<name>A0ABQ5TAK7_9CAUL</name>
<comment type="caution">
    <text evidence="2">The sequence shown here is derived from an EMBL/GenBank/DDBJ whole genome shotgun (WGS) entry which is preliminary data.</text>
</comment>
<dbReference type="RefSeq" id="WP_271165377.1">
    <property type="nucleotide sequence ID" value="NZ_BSFD01000006.1"/>
</dbReference>
<dbReference type="Proteomes" id="UP001143509">
    <property type="component" value="Unassembled WGS sequence"/>
</dbReference>
<evidence type="ECO:0000256" key="1">
    <source>
        <dbReference type="SAM" id="Phobius"/>
    </source>
</evidence>
<reference evidence="2" key="1">
    <citation type="journal article" date="2014" name="Int. J. Syst. Evol. Microbiol.">
        <title>Complete genome of a new Firmicutes species belonging to the dominant human colonic microbiota ('Ruminococcus bicirculans') reveals two chromosomes and a selective capacity to utilize plant glucans.</title>
        <authorList>
            <consortium name="NISC Comparative Sequencing Program"/>
            <person name="Wegmann U."/>
            <person name="Louis P."/>
            <person name="Goesmann A."/>
            <person name="Henrissat B."/>
            <person name="Duncan S.H."/>
            <person name="Flint H.J."/>
        </authorList>
    </citation>
    <scope>NUCLEOTIDE SEQUENCE</scope>
    <source>
        <strain evidence="2">VKM B-1499</strain>
    </source>
</reference>
<protein>
    <submittedName>
        <fullName evidence="2">Uncharacterized protein</fullName>
    </submittedName>
</protein>
<organism evidence="2 3">
    <name type="scientific">Brevundimonas intermedia</name>
    <dbReference type="NCBI Taxonomy" id="74315"/>
    <lineage>
        <taxon>Bacteria</taxon>
        <taxon>Pseudomonadati</taxon>
        <taxon>Pseudomonadota</taxon>
        <taxon>Alphaproteobacteria</taxon>
        <taxon>Caulobacterales</taxon>
        <taxon>Caulobacteraceae</taxon>
        <taxon>Brevundimonas</taxon>
    </lineage>
</organism>
<accession>A0ABQ5TAK7</accession>
<evidence type="ECO:0000313" key="2">
    <source>
        <dbReference type="EMBL" id="GLK49182.1"/>
    </source>
</evidence>
<keyword evidence="3" id="KW-1185">Reference proteome</keyword>
<keyword evidence="1" id="KW-0472">Membrane</keyword>
<dbReference type="EMBL" id="BSFD01000006">
    <property type="protein sequence ID" value="GLK49182.1"/>
    <property type="molecule type" value="Genomic_DNA"/>
</dbReference>
<reference evidence="2" key="2">
    <citation type="submission" date="2023-01" db="EMBL/GenBank/DDBJ databases">
        <authorList>
            <person name="Sun Q."/>
            <person name="Evtushenko L."/>
        </authorList>
    </citation>
    <scope>NUCLEOTIDE SEQUENCE</scope>
    <source>
        <strain evidence="2">VKM B-1499</strain>
    </source>
</reference>
<gene>
    <name evidence="2" type="ORF">GCM10017620_21550</name>
</gene>
<sequence>MSKSERTTGGGGTRRVWATLVGACLIGALLSGFAGQADEGRSTRRAPYAALTSPTAAMTIVFSDVCLTAVRDGTSIEALALDHYLRPVPPRLTGSPTATAAWRLASYSKVFVVALPNGGCSASVEGGNPEGLEAAALALLPRYGDFVEGQTLPAEDNTRTVWCTAETSRPLIVVLVRRTQGRRPAFVANIFRAESTRPSFCAPARPMTAPSPT</sequence>
<keyword evidence="1" id="KW-0812">Transmembrane</keyword>
<evidence type="ECO:0000313" key="3">
    <source>
        <dbReference type="Proteomes" id="UP001143509"/>
    </source>
</evidence>
<proteinExistence type="predicted"/>
<keyword evidence="1" id="KW-1133">Transmembrane helix</keyword>
<feature type="transmembrane region" description="Helical" evidence="1">
    <location>
        <begin position="16"/>
        <end position="35"/>
    </location>
</feature>